<gene>
    <name evidence="18" type="ORF">LANO_0E12662G</name>
</gene>
<dbReference type="SMART" id="SM01291">
    <property type="entry name" value="N-SET"/>
    <property type="match status" value="1"/>
</dbReference>
<evidence type="ECO:0000256" key="5">
    <source>
        <dbReference type="ARBA" id="ARBA00022454"/>
    </source>
</evidence>
<proteinExistence type="predicted"/>
<evidence type="ECO:0000256" key="2">
    <source>
        <dbReference type="ARBA" id="ARBA00004286"/>
    </source>
</evidence>
<evidence type="ECO:0000256" key="3">
    <source>
        <dbReference type="ARBA" id="ARBA00012182"/>
    </source>
</evidence>
<evidence type="ECO:0000313" key="18">
    <source>
        <dbReference type="EMBL" id="SCU96158.1"/>
    </source>
</evidence>
<comment type="subcellular location">
    <subcellularLocation>
        <location evidence="2">Chromosome</location>
    </subcellularLocation>
    <subcellularLocation>
        <location evidence="1 14">Nucleus</location>
    </subcellularLocation>
</comment>
<keyword evidence="6 14" id="KW-0489">Methyltransferase</keyword>
<dbReference type="Pfam" id="PF11767">
    <property type="entry name" value="SET_assoc"/>
    <property type="match status" value="1"/>
</dbReference>
<dbReference type="AlphaFoldDB" id="A0A1G4JYD2"/>
<keyword evidence="9 14" id="KW-0156">Chromatin regulator</keyword>
<dbReference type="InterPro" id="IPR046341">
    <property type="entry name" value="SET_dom_sf"/>
</dbReference>
<feature type="compositionally biased region" description="Basic and acidic residues" evidence="15">
    <location>
        <begin position="139"/>
        <end position="158"/>
    </location>
</feature>
<feature type="compositionally biased region" description="Basic and acidic residues" evidence="15">
    <location>
        <begin position="1"/>
        <end position="16"/>
    </location>
</feature>
<dbReference type="SMART" id="SM00508">
    <property type="entry name" value="PostSET"/>
    <property type="match status" value="1"/>
</dbReference>
<dbReference type="Pfam" id="PF11764">
    <property type="entry name" value="N-SET"/>
    <property type="match status" value="1"/>
</dbReference>
<evidence type="ECO:0000256" key="12">
    <source>
        <dbReference type="ARBA" id="ARBA00047583"/>
    </source>
</evidence>
<name>A0A1G4JYD2_9SACH</name>
<evidence type="ECO:0000256" key="8">
    <source>
        <dbReference type="ARBA" id="ARBA00022691"/>
    </source>
</evidence>
<feature type="domain" description="SET" evidence="16">
    <location>
        <begin position="865"/>
        <end position="982"/>
    </location>
</feature>
<dbReference type="EMBL" id="LT598451">
    <property type="protein sequence ID" value="SCU96158.1"/>
    <property type="molecule type" value="Genomic_DNA"/>
</dbReference>
<dbReference type="PROSITE" id="PS50280">
    <property type="entry name" value="SET"/>
    <property type="match status" value="1"/>
</dbReference>
<evidence type="ECO:0000256" key="13">
    <source>
        <dbReference type="ARBA" id="ARBA00049129"/>
    </source>
</evidence>
<dbReference type="Gene3D" id="3.30.70.330">
    <property type="match status" value="1"/>
</dbReference>
<comment type="function">
    <text evidence="14">Catalytic component of the COMPASS (Set1C) complex that specifically mono-, di- and trimethylates histone H3 to form H3K4me1/2/3. COMPASS recognizes ubiquitinated H2B on one face of the nucleosome which stimulates the methylation of H3 on the opposing face.</text>
</comment>
<evidence type="ECO:0000256" key="1">
    <source>
        <dbReference type="ARBA" id="ARBA00004123"/>
    </source>
</evidence>
<dbReference type="Proteomes" id="UP000189911">
    <property type="component" value="Chromosome E"/>
</dbReference>
<dbReference type="InterPro" id="IPR044570">
    <property type="entry name" value="Set1-like"/>
</dbReference>
<dbReference type="GO" id="GO:0032259">
    <property type="term" value="P:methylation"/>
    <property type="evidence" value="ECO:0007669"/>
    <property type="project" value="UniProtKB-KW"/>
</dbReference>
<dbReference type="SMART" id="SM00317">
    <property type="entry name" value="SET"/>
    <property type="match status" value="1"/>
</dbReference>
<dbReference type="PROSITE" id="PS50868">
    <property type="entry name" value="POST_SET"/>
    <property type="match status" value="1"/>
</dbReference>
<dbReference type="Gene3D" id="2.170.270.10">
    <property type="entry name" value="SET domain"/>
    <property type="match status" value="1"/>
</dbReference>
<dbReference type="EC" id="2.1.1.354" evidence="3 14"/>
<feature type="region of interest" description="Disordered" evidence="15">
    <location>
        <begin position="300"/>
        <end position="324"/>
    </location>
</feature>
<keyword evidence="8 14" id="KW-0949">S-adenosyl-L-methionine</keyword>
<dbReference type="InterPro" id="IPR012677">
    <property type="entry name" value="Nucleotide-bd_a/b_plait_sf"/>
</dbReference>
<dbReference type="InterPro" id="IPR048669">
    <property type="entry name" value="SET1_RBD"/>
</dbReference>
<comment type="catalytic activity">
    <reaction evidence="12">
        <text>N(6)-methyl-L-lysyl(4)-[histone H3] + S-adenosyl-L-methionine = N(6),N(6)-dimethyl-L-lysyl(4)-[histone H3] + S-adenosyl-L-homocysteine + H(+)</text>
        <dbReference type="Rhea" id="RHEA:60268"/>
        <dbReference type="Rhea" id="RHEA-COMP:15540"/>
        <dbReference type="Rhea" id="RHEA-COMP:15543"/>
        <dbReference type="ChEBI" id="CHEBI:15378"/>
        <dbReference type="ChEBI" id="CHEBI:57856"/>
        <dbReference type="ChEBI" id="CHEBI:59789"/>
        <dbReference type="ChEBI" id="CHEBI:61929"/>
        <dbReference type="ChEBI" id="CHEBI:61976"/>
    </reaction>
</comment>
<dbReference type="OrthoDB" id="308383at2759"/>
<evidence type="ECO:0000256" key="6">
    <source>
        <dbReference type="ARBA" id="ARBA00022603"/>
    </source>
</evidence>
<feature type="compositionally biased region" description="Basic residues" evidence="15">
    <location>
        <begin position="30"/>
        <end position="45"/>
    </location>
</feature>
<dbReference type="InterPro" id="IPR024657">
    <property type="entry name" value="COMPASS_Set1_N-SET"/>
</dbReference>
<dbReference type="InterPro" id="IPR017111">
    <property type="entry name" value="Set1_fungi"/>
</dbReference>
<keyword evidence="5 14" id="KW-0158">Chromosome</keyword>
<comment type="catalytic activity">
    <reaction evidence="11 14">
        <text>L-lysyl(4)-[histone H3] + 3 S-adenosyl-L-methionine = N(6),N(6),N(6)-trimethyl-L-lysyl(4)-[histone H3] + 3 S-adenosyl-L-homocysteine + 3 H(+)</text>
        <dbReference type="Rhea" id="RHEA:60260"/>
        <dbReference type="Rhea" id="RHEA-COMP:15537"/>
        <dbReference type="Rhea" id="RHEA-COMP:15547"/>
        <dbReference type="ChEBI" id="CHEBI:15378"/>
        <dbReference type="ChEBI" id="CHEBI:29969"/>
        <dbReference type="ChEBI" id="CHEBI:57856"/>
        <dbReference type="ChEBI" id="CHEBI:59789"/>
        <dbReference type="ChEBI" id="CHEBI:61961"/>
        <dbReference type="EC" id="2.1.1.354"/>
    </reaction>
</comment>
<evidence type="ECO:0000256" key="15">
    <source>
        <dbReference type="SAM" id="MobiDB-lite"/>
    </source>
</evidence>
<evidence type="ECO:0000256" key="9">
    <source>
        <dbReference type="ARBA" id="ARBA00022853"/>
    </source>
</evidence>
<dbReference type="PANTHER" id="PTHR45814">
    <property type="entry name" value="HISTONE-LYSINE N-METHYLTRANSFERASE SETD1"/>
    <property type="match status" value="1"/>
</dbReference>
<feature type="compositionally biased region" description="Polar residues" evidence="15">
    <location>
        <begin position="57"/>
        <end position="70"/>
    </location>
</feature>
<comment type="subunit">
    <text evidence="14">Component of the COMPASS (Set1C) complex.</text>
</comment>
<evidence type="ECO:0000256" key="14">
    <source>
        <dbReference type="PIRNR" id="PIRNR037104"/>
    </source>
</evidence>
<dbReference type="Pfam" id="PF21569">
    <property type="entry name" value="SET1_RBD"/>
    <property type="match status" value="1"/>
</dbReference>
<dbReference type="InterPro" id="IPR003616">
    <property type="entry name" value="Post-SET_dom"/>
</dbReference>
<organism evidence="18 19">
    <name type="scientific">Lachancea nothofagi CBS 11611</name>
    <dbReference type="NCBI Taxonomy" id="1266666"/>
    <lineage>
        <taxon>Eukaryota</taxon>
        <taxon>Fungi</taxon>
        <taxon>Dikarya</taxon>
        <taxon>Ascomycota</taxon>
        <taxon>Saccharomycotina</taxon>
        <taxon>Saccharomycetes</taxon>
        <taxon>Saccharomycetales</taxon>
        <taxon>Saccharomycetaceae</taxon>
        <taxon>Lachancea</taxon>
    </lineage>
</organism>
<keyword evidence="10 14" id="KW-0539">Nucleus</keyword>
<dbReference type="GO" id="GO:0048188">
    <property type="term" value="C:Set1C/COMPASS complex"/>
    <property type="evidence" value="ECO:0007669"/>
    <property type="project" value="InterPro"/>
</dbReference>
<feature type="compositionally biased region" description="Acidic residues" evidence="15">
    <location>
        <begin position="592"/>
        <end position="621"/>
    </location>
</feature>
<dbReference type="InterPro" id="IPR001214">
    <property type="entry name" value="SET_dom"/>
</dbReference>
<feature type="region of interest" description="Disordered" evidence="15">
    <location>
        <begin position="124"/>
        <end position="165"/>
    </location>
</feature>
<feature type="region of interest" description="Disordered" evidence="15">
    <location>
        <begin position="804"/>
        <end position="825"/>
    </location>
</feature>
<dbReference type="SUPFAM" id="SSF82199">
    <property type="entry name" value="SET domain"/>
    <property type="match status" value="1"/>
</dbReference>
<evidence type="ECO:0000259" key="17">
    <source>
        <dbReference type="PROSITE" id="PS50868"/>
    </source>
</evidence>
<dbReference type="PANTHER" id="PTHR45814:SF2">
    <property type="entry name" value="HISTONE-LYSINE N-METHYLTRANSFERASE SETD1"/>
    <property type="match status" value="1"/>
</dbReference>
<keyword evidence="19" id="KW-1185">Reference proteome</keyword>
<dbReference type="PIRSF" id="PIRSF037104">
    <property type="entry name" value="Histone_H3-K4_mtfrase_Set1_fun"/>
    <property type="match status" value="1"/>
</dbReference>
<evidence type="ECO:0000256" key="4">
    <source>
        <dbReference type="ARBA" id="ARBA00015839"/>
    </source>
</evidence>
<evidence type="ECO:0000259" key="16">
    <source>
        <dbReference type="PROSITE" id="PS50280"/>
    </source>
</evidence>
<reference evidence="19" key="1">
    <citation type="submission" date="2016-03" db="EMBL/GenBank/DDBJ databases">
        <authorList>
            <person name="Devillers Hugo."/>
        </authorList>
    </citation>
    <scope>NUCLEOTIDE SEQUENCE [LARGE SCALE GENOMIC DNA]</scope>
</reference>
<evidence type="ECO:0000256" key="11">
    <source>
        <dbReference type="ARBA" id="ARBA00047571"/>
    </source>
</evidence>
<evidence type="ECO:0000313" key="19">
    <source>
        <dbReference type="Proteomes" id="UP000189911"/>
    </source>
</evidence>
<dbReference type="GO" id="GO:0140999">
    <property type="term" value="F:histone H3K4 trimethyltransferase activity"/>
    <property type="evidence" value="ECO:0007669"/>
    <property type="project" value="UniProtKB-EC"/>
</dbReference>
<feature type="region of interest" description="Disordered" evidence="15">
    <location>
        <begin position="1"/>
        <end position="77"/>
    </location>
</feature>
<dbReference type="Pfam" id="PF00856">
    <property type="entry name" value="SET"/>
    <property type="match status" value="1"/>
</dbReference>
<evidence type="ECO:0000256" key="7">
    <source>
        <dbReference type="ARBA" id="ARBA00022679"/>
    </source>
</evidence>
<dbReference type="PROSITE" id="PS51572">
    <property type="entry name" value="SAM_MT43_1"/>
    <property type="match status" value="1"/>
</dbReference>
<evidence type="ECO:0000256" key="10">
    <source>
        <dbReference type="ARBA" id="ARBA00023242"/>
    </source>
</evidence>
<dbReference type="InterPro" id="IPR024636">
    <property type="entry name" value="SET_assoc"/>
</dbReference>
<sequence>MDYHGRGYDASYDRYASRYQSDSVGSEKRHNGRSYRREKRPHGYSRRNELFQGETYYPQSSRLSQPTTVESKTRRPAPQLRYKTARFQEQYHYFDPILKRLVHRDVMKSWVSDKLPKSGYVIIQETQPNGKPKPMLKTRYPDEKSTDPRSNNESEPKSTKISHRKPRSHLLRLPRIVYDKHSIGAPPPNEIVVYPVVRDPHNSVLDATIKNYFGTFGEISHFESFNDPNNALPLYVYVIRFTGPPEKLDAPYRSAYKAAKTFENTHYFVSGFKFVVVINRNNQSRKIIDGIIQDNLDQAAKMQKQAERQQNQKPLPSGPQPKMLPQDLERVVQGRPSLFVSKKVISVHGLAIEDFKIKLAKYKFSRIIGHASGFYIVFNDVSDAKACMYVESDILTINSRRRRKPVNIRFTLLEGKSPLVAIAKQETNKCVKKEYGTIAELIDAAAELVIQDLGRALERDIKRRIVGPTVFDALNPHNYPEVMAKRDEEEKKKLELRRIAAETKQEQQSKSTSFNIFNLYGPRFKQKVKSNGQPSTGDHKNTKAENGLDFTKTTVDQELAKPMAHLLNENSRSNTPSASELQIDEDETMLSSADEEMDDQDEHDEEGEQDDQDDQEDELSDSFEHAGKRAKFGSSEATTPESETEKYVLTSARAEEMMKISEKYRPTASESPTPVYPADLLDSLRRLSIVDLRDAVKDEEDFDMLQKISNPPMTSLSDKEEFMISSLLAELNLDYQENRKVIALQSNTNEVPFDESLRSISGNFKAEGFKKVPDKLKICYLPHRRKLHQPLNTVCNHQDAAEISSETHKLDSEKPEADTHTSEITSSRVNRAINRRFQQDIEAQKAIIGSESELLTLNQLTKRKKPVTFARSAIHNWGLYALEPIAAKEMIIEYVGEMLRQPVAEMRERTYLKCGIGSSYLFRVDEATVIDATKKGGIARFINHCCEPSCTAKIIRVGGKKRIVIYALRDIAANEELTYDYKFERETDDEERLTCLCGAPSCKGYLN</sequence>
<feature type="region of interest" description="Disordered" evidence="15">
    <location>
        <begin position="592"/>
        <end position="647"/>
    </location>
</feature>
<feature type="domain" description="Post-SET" evidence="17">
    <location>
        <begin position="991"/>
        <end position="1007"/>
    </location>
</feature>
<protein>
    <recommendedName>
        <fullName evidence="4 14">Histone-lysine N-methyltransferase, H3 lysine-4 specific</fullName>
        <ecNumber evidence="3 14">2.1.1.354</ecNumber>
    </recommendedName>
</protein>
<dbReference type="GO" id="GO:0005694">
    <property type="term" value="C:chromosome"/>
    <property type="evidence" value="ECO:0007669"/>
    <property type="project" value="UniProtKB-SubCell"/>
</dbReference>
<feature type="region of interest" description="Disordered" evidence="15">
    <location>
        <begin position="526"/>
        <end position="550"/>
    </location>
</feature>
<keyword evidence="7 14" id="KW-0808">Transferase</keyword>
<accession>A0A1G4JYD2</accession>
<comment type="catalytic activity">
    <reaction evidence="13">
        <text>N(6),N(6)-dimethyl-L-lysyl(4)-[histone H3] + S-adenosyl-L-methionine = N(6),N(6),N(6)-trimethyl-L-lysyl(4)-[histone H3] + S-adenosyl-L-homocysteine + H(+)</text>
        <dbReference type="Rhea" id="RHEA:60272"/>
        <dbReference type="Rhea" id="RHEA-COMP:15537"/>
        <dbReference type="Rhea" id="RHEA-COMP:15540"/>
        <dbReference type="ChEBI" id="CHEBI:15378"/>
        <dbReference type="ChEBI" id="CHEBI:57856"/>
        <dbReference type="ChEBI" id="CHEBI:59789"/>
        <dbReference type="ChEBI" id="CHEBI:61961"/>
        <dbReference type="ChEBI" id="CHEBI:61976"/>
    </reaction>
</comment>
<feature type="compositionally biased region" description="Basic and acidic residues" evidence="15">
    <location>
        <begin position="805"/>
        <end position="821"/>
    </location>
</feature>